<evidence type="ECO:0000256" key="3">
    <source>
        <dbReference type="SAM" id="SignalP"/>
    </source>
</evidence>
<sequence length="403" mass="42498">MSATRTGTRRRSTLAAAAVVAALALTATACGPEDESDAKPSESSPAENDKSGDGKDTVGLPENLPFDLDDLKDWKDGAWKDWDPDGWLGDAKAFINPIIEDLWDRERMGDAEEPDRGIDEDEIEDEPAGDGSSEDEGVTDPTPSAVPAKQVPTSYTQSAPAHGKVFFDSPQGQMVCSATAVKDPKNPGKSNLVATAGHCVHGGKGKGWFRNVVFVPSYNSKGVAGPQLETAPKADVTPHGVWWADKAVTTDHWRGNGADSGGRGAAQDFAVLDVKPEKGSTNTKSLEETIGAAVKVNFGLPKVTSMKDLTARGYPAAKPFDGARMFSCTDKPSRVTIDPNEPTMYRIGCTMTGGSSGGGWVSEGPDGEDELYSVTSIGPLTATWLAAPRLGADAKKVFDQLAK</sequence>
<accession>A0A949JK66</accession>
<feature type="compositionally biased region" description="Basic and acidic residues" evidence="2">
    <location>
        <begin position="105"/>
        <end position="117"/>
    </location>
</feature>
<dbReference type="EMBL" id="JAELVF020000003">
    <property type="protein sequence ID" value="MBU7600298.1"/>
    <property type="molecule type" value="Genomic_DNA"/>
</dbReference>
<dbReference type="Gene3D" id="2.40.10.10">
    <property type="entry name" value="Trypsin-like serine proteases"/>
    <property type="match status" value="2"/>
</dbReference>
<dbReference type="Proteomes" id="UP000694501">
    <property type="component" value="Unassembled WGS sequence"/>
</dbReference>
<dbReference type="SUPFAM" id="SSF50494">
    <property type="entry name" value="Trypsin-like serine proteases"/>
    <property type="match status" value="1"/>
</dbReference>
<feature type="region of interest" description="Disordered" evidence="2">
    <location>
        <begin position="105"/>
        <end position="155"/>
    </location>
</feature>
<evidence type="ECO:0000256" key="1">
    <source>
        <dbReference type="ARBA" id="ARBA00022729"/>
    </source>
</evidence>
<keyword evidence="1 3" id="KW-0732">Signal</keyword>
<feature type="compositionally biased region" description="Basic and acidic residues" evidence="2">
    <location>
        <begin position="69"/>
        <end position="82"/>
    </location>
</feature>
<name>A0A949JK66_9ACTN</name>
<dbReference type="PROSITE" id="PS51257">
    <property type="entry name" value="PROKAR_LIPOPROTEIN"/>
    <property type="match status" value="1"/>
</dbReference>
<gene>
    <name evidence="4" type="ORF">JGS22_022360</name>
</gene>
<feature type="signal peptide" evidence="3">
    <location>
        <begin position="1"/>
        <end position="29"/>
    </location>
</feature>
<feature type="region of interest" description="Disordered" evidence="2">
    <location>
        <begin position="30"/>
        <end position="82"/>
    </location>
</feature>
<evidence type="ECO:0000313" key="5">
    <source>
        <dbReference type="Proteomes" id="UP000694501"/>
    </source>
</evidence>
<dbReference type="PROSITE" id="PS51318">
    <property type="entry name" value="TAT"/>
    <property type="match status" value="1"/>
</dbReference>
<evidence type="ECO:0000313" key="4">
    <source>
        <dbReference type="EMBL" id="MBU7600298.1"/>
    </source>
</evidence>
<dbReference type="AlphaFoldDB" id="A0A949JK66"/>
<organism evidence="4 5">
    <name type="scientific">Streptomyces tardus</name>
    <dbReference type="NCBI Taxonomy" id="2780544"/>
    <lineage>
        <taxon>Bacteria</taxon>
        <taxon>Bacillati</taxon>
        <taxon>Actinomycetota</taxon>
        <taxon>Actinomycetes</taxon>
        <taxon>Kitasatosporales</taxon>
        <taxon>Streptomycetaceae</taxon>
        <taxon>Streptomyces</taxon>
    </lineage>
</organism>
<proteinExistence type="predicted"/>
<dbReference type="InterPro" id="IPR009003">
    <property type="entry name" value="Peptidase_S1_PA"/>
</dbReference>
<reference evidence="4" key="1">
    <citation type="submission" date="2021-06" db="EMBL/GenBank/DDBJ databases">
        <title>Sequencing of actinobacteria type strains.</title>
        <authorList>
            <person name="Nguyen G.-S."/>
            <person name="Wentzel A."/>
        </authorList>
    </citation>
    <scope>NUCLEOTIDE SEQUENCE</scope>
    <source>
        <strain evidence="4">P38-E01</strain>
    </source>
</reference>
<feature type="compositionally biased region" description="Basic and acidic residues" evidence="2">
    <location>
        <begin position="47"/>
        <end position="56"/>
    </location>
</feature>
<protein>
    <recommendedName>
        <fullName evidence="6">V8-like Glu-specific endopeptidase</fullName>
    </recommendedName>
</protein>
<evidence type="ECO:0008006" key="6">
    <source>
        <dbReference type="Google" id="ProtNLM"/>
    </source>
</evidence>
<evidence type="ECO:0000256" key="2">
    <source>
        <dbReference type="SAM" id="MobiDB-lite"/>
    </source>
</evidence>
<dbReference type="InterPro" id="IPR043504">
    <property type="entry name" value="Peptidase_S1_PA_chymotrypsin"/>
</dbReference>
<feature type="chain" id="PRO_5039219738" description="V8-like Glu-specific endopeptidase" evidence="3">
    <location>
        <begin position="30"/>
        <end position="403"/>
    </location>
</feature>
<comment type="caution">
    <text evidence="4">The sequence shown here is derived from an EMBL/GenBank/DDBJ whole genome shotgun (WGS) entry which is preliminary data.</text>
</comment>
<dbReference type="PANTHER" id="PTHR15462:SF19">
    <property type="entry name" value="PEPTIDASE S1 DOMAIN-CONTAINING PROTEIN"/>
    <property type="match status" value="1"/>
</dbReference>
<keyword evidence="5" id="KW-1185">Reference proteome</keyword>
<dbReference type="InterPro" id="IPR006311">
    <property type="entry name" value="TAT_signal"/>
</dbReference>
<feature type="compositionally biased region" description="Acidic residues" evidence="2">
    <location>
        <begin position="118"/>
        <end position="138"/>
    </location>
</feature>
<dbReference type="PANTHER" id="PTHR15462">
    <property type="entry name" value="SERINE PROTEASE"/>
    <property type="match status" value="1"/>
</dbReference>
<dbReference type="InterPro" id="IPR050966">
    <property type="entry name" value="Glutamyl_endopeptidase"/>
</dbReference>
<dbReference type="RefSeq" id="WP_211042731.1">
    <property type="nucleotide sequence ID" value="NZ_JAELVF020000003.1"/>
</dbReference>